<dbReference type="GO" id="GO:0008168">
    <property type="term" value="F:methyltransferase activity"/>
    <property type="evidence" value="ECO:0007669"/>
    <property type="project" value="TreeGrafter"/>
</dbReference>
<dbReference type="Gene3D" id="3.40.50.150">
    <property type="entry name" value="Vaccinia Virus protein VP39"/>
    <property type="match status" value="2"/>
</dbReference>
<organism evidence="1 2">
    <name type="scientific">Corchorus olitorius</name>
    <dbReference type="NCBI Taxonomy" id="93759"/>
    <lineage>
        <taxon>Eukaryota</taxon>
        <taxon>Viridiplantae</taxon>
        <taxon>Streptophyta</taxon>
        <taxon>Embryophyta</taxon>
        <taxon>Tracheophyta</taxon>
        <taxon>Spermatophyta</taxon>
        <taxon>Magnoliopsida</taxon>
        <taxon>eudicotyledons</taxon>
        <taxon>Gunneridae</taxon>
        <taxon>Pentapetalae</taxon>
        <taxon>rosids</taxon>
        <taxon>malvids</taxon>
        <taxon>Malvales</taxon>
        <taxon>Malvaceae</taxon>
        <taxon>Grewioideae</taxon>
        <taxon>Apeibeae</taxon>
        <taxon>Corchorus</taxon>
    </lineage>
</organism>
<evidence type="ECO:0000313" key="1">
    <source>
        <dbReference type="EMBL" id="OMO75756.1"/>
    </source>
</evidence>
<dbReference type="InterPro" id="IPR029063">
    <property type="entry name" value="SAM-dependent_MTases_sf"/>
</dbReference>
<proteinExistence type="predicted"/>
<sequence>MALSFMETIARSLFLKFYRQCISTGCITVKEEDGTVVTFGGSKEKCPLEVVLKVHNSGQFYWKLITEYDLGFADAYINGDCSFEDKEDGISNFIMLIIVNKESNTSISIAHESRGWWASGKFLLKHVLRQNTVKQARRNISHHYDVSNEFFQLFLDETMQYSCALFKTEDEDLKIAQQRKMSSLIEKARIRKGHEVLDIGCGWGSLAIETVKRTGCKYTGITLSEEQLKYAQALVKKEGLQGFFRCCESLLAENGLFVLQFISITEELFPTFLHTPEFFKEYIFRGGCLVSLTRMLAAMAAGSRLSVEHVENLGPNSFARTLKCWRNNLLANKSKVLALGFDEKFIRTWEYYFCYGVGAFKSGMLKYYQVVFSRQGNVAALGDPYQGFPSAFSF</sequence>
<dbReference type="Proteomes" id="UP000187203">
    <property type="component" value="Unassembled WGS sequence"/>
</dbReference>
<dbReference type="OrthoDB" id="5977668at2759"/>
<keyword evidence="2" id="KW-1185">Reference proteome</keyword>
<dbReference type="SUPFAM" id="SSF53335">
    <property type="entry name" value="S-adenosyl-L-methionine-dependent methyltransferases"/>
    <property type="match status" value="1"/>
</dbReference>
<dbReference type="CDD" id="cd02440">
    <property type="entry name" value="AdoMet_MTases"/>
    <property type="match status" value="1"/>
</dbReference>
<evidence type="ECO:0000313" key="2">
    <source>
        <dbReference type="Proteomes" id="UP000187203"/>
    </source>
</evidence>
<comment type="caution">
    <text evidence="1">The sequence shown here is derived from an EMBL/GenBank/DDBJ whole genome shotgun (WGS) entry which is preliminary data.</text>
</comment>
<dbReference type="PANTHER" id="PTHR43675:SF10">
    <property type="entry name" value="CYCLOPROPANE FATTY ACID SYNTHASE"/>
    <property type="match status" value="1"/>
</dbReference>
<dbReference type="GO" id="GO:0008610">
    <property type="term" value="P:lipid biosynthetic process"/>
    <property type="evidence" value="ECO:0007669"/>
    <property type="project" value="InterPro"/>
</dbReference>
<dbReference type="STRING" id="93759.A0A1R3HZK3"/>
<name>A0A1R3HZK3_9ROSI</name>
<dbReference type="InterPro" id="IPR003333">
    <property type="entry name" value="CMAS"/>
</dbReference>
<reference evidence="2" key="1">
    <citation type="submission" date="2013-09" db="EMBL/GenBank/DDBJ databases">
        <title>Corchorus olitorius genome sequencing.</title>
        <authorList>
            <person name="Alam M."/>
            <person name="Haque M.S."/>
            <person name="Islam M.S."/>
            <person name="Emdad E.M."/>
            <person name="Islam M.M."/>
            <person name="Ahmed B."/>
            <person name="Halim A."/>
            <person name="Hossen Q.M.M."/>
            <person name="Hossain M.Z."/>
            <person name="Ahmed R."/>
            <person name="Khan M.M."/>
            <person name="Islam R."/>
            <person name="Rashid M.M."/>
            <person name="Khan S.A."/>
            <person name="Rahman M.S."/>
            <person name="Alam M."/>
            <person name="Yahiya A.S."/>
            <person name="Khan M.S."/>
            <person name="Azam M.S."/>
            <person name="Haque T."/>
            <person name="Lashkar M.Z.H."/>
            <person name="Akhand A.I."/>
            <person name="Morshed G."/>
            <person name="Roy S."/>
            <person name="Uddin K.S."/>
            <person name="Rabeya T."/>
            <person name="Hossain A.S."/>
            <person name="Chowdhury A."/>
            <person name="Snigdha A.R."/>
            <person name="Mortoza M.S."/>
            <person name="Matin S.A."/>
            <person name="Hoque S.M.E."/>
            <person name="Islam M.K."/>
            <person name="Roy D.K."/>
            <person name="Haider R."/>
            <person name="Moosa M.M."/>
            <person name="Elias S.M."/>
            <person name="Hasan A.M."/>
            <person name="Jahan S."/>
            <person name="Shafiuddin M."/>
            <person name="Mahmood N."/>
            <person name="Shommy N.S."/>
        </authorList>
    </citation>
    <scope>NUCLEOTIDE SEQUENCE [LARGE SCALE GENOMIC DNA]</scope>
    <source>
        <strain evidence="2">cv. O-4</strain>
    </source>
</reference>
<dbReference type="InterPro" id="IPR026669">
    <property type="entry name" value="Arsenite_MeTrfase-like"/>
</dbReference>
<gene>
    <name evidence="1" type="ORF">COLO4_25895</name>
</gene>
<accession>A0A1R3HZK3</accession>
<protein>
    <submittedName>
        <fullName evidence="1">Mycolic acid cyclopropane synthase</fullName>
    </submittedName>
</protein>
<dbReference type="PIRSF" id="PIRSF003085">
    <property type="entry name" value="CMAS"/>
    <property type="match status" value="1"/>
</dbReference>
<dbReference type="PANTHER" id="PTHR43675">
    <property type="entry name" value="ARSENITE METHYLTRANSFERASE"/>
    <property type="match status" value="1"/>
</dbReference>
<dbReference type="EMBL" id="AWUE01019163">
    <property type="protein sequence ID" value="OMO75756.1"/>
    <property type="molecule type" value="Genomic_DNA"/>
</dbReference>
<dbReference type="AlphaFoldDB" id="A0A1R3HZK3"/>
<dbReference type="Pfam" id="PF02353">
    <property type="entry name" value="CMAS"/>
    <property type="match status" value="1"/>
</dbReference>